<dbReference type="EMBL" id="MU003849">
    <property type="protein sequence ID" value="KAF2717216.1"/>
    <property type="molecule type" value="Genomic_DNA"/>
</dbReference>
<feature type="region of interest" description="Disordered" evidence="2">
    <location>
        <begin position="366"/>
        <end position="422"/>
    </location>
</feature>
<dbReference type="Pfam" id="PF02926">
    <property type="entry name" value="THUMP"/>
    <property type="match status" value="1"/>
</dbReference>
<dbReference type="InterPro" id="IPR004114">
    <property type="entry name" value="THUMP_dom"/>
</dbReference>
<evidence type="ECO:0000259" key="3">
    <source>
        <dbReference type="PROSITE" id="PS51165"/>
    </source>
</evidence>
<protein>
    <recommendedName>
        <fullName evidence="3">THUMP domain-containing protein</fullName>
    </recommendedName>
</protein>
<proteinExistence type="predicted"/>
<keyword evidence="5" id="KW-1185">Reference proteome</keyword>
<feature type="compositionally biased region" description="Basic and acidic residues" evidence="2">
    <location>
        <begin position="1"/>
        <end position="17"/>
    </location>
</feature>
<reference evidence="4" key="1">
    <citation type="journal article" date="2020" name="Stud. Mycol.">
        <title>101 Dothideomycetes genomes: a test case for predicting lifestyles and emergence of pathogens.</title>
        <authorList>
            <person name="Haridas S."/>
            <person name="Albert R."/>
            <person name="Binder M."/>
            <person name="Bloem J."/>
            <person name="Labutti K."/>
            <person name="Salamov A."/>
            <person name="Andreopoulos B."/>
            <person name="Baker S."/>
            <person name="Barry K."/>
            <person name="Bills G."/>
            <person name="Bluhm B."/>
            <person name="Cannon C."/>
            <person name="Castanera R."/>
            <person name="Culley D."/>
            <person name="Daum C."/>
            <person name="Ezra D."/>
            <person name="Gonzalez J."/>
            <person name="Henrissat B."/>
            <person name="Kuo A."/>
            <person name="Liang C."/>
            <person name="Lipzen A."/>
            <person name="Lutzoni F."/>
            <person name="Magnuson J."/>
            <person name="Mondo S."/>
            <person name="Nolan M."/>
            <person name="Ohm R."/>
            <person name="Pangilinan J."/>
            <person name="Park H.-J."/>
            <person name="Ramirez L."/>
            <person name="Alfaro M."/>
            <person name="Sun H."/>
            <person name="Tritt A."/>
            <person name="Yoshinaga Y."/>
            <person name="Zwiers L.-H."/>
            <person name="Turgeon B."/>
            <person name="Goodwin S."/>
            <person name="Spatafora J."/>
            <person name="Crous P."/>
            <person name="Grigoriev I."/>
        </authorList>
    </citation>
    <scope>NUCLEOTIDE SEQUENCE</scope>
    <source>
        <strain evidence="4">CBS 116435</strain>
    </source>
</reference>
<dbReference type="FunFam" id="3.30.2300.10:FF:000001">
    <property type="entry name" value="THUMP domain-containing protein 1"/>
    <property type="match status" value="1"/>
</dbReference>
<dbReference type="InterPro" id="IPR040183">
    <property type="entry name" value="THUMPD1-like"/>
</dbReference>
<feature type="compositionally biased region" description="Low complexity" evidence="2">
    <location>
        <begin position="367"/>
        <end position="379"/>
    </location>
</feature>
<dbReference type="PANTHER" id="PTHR13452">
    <property type="entry name" value="THUMP DOMAIN CONTAINING PROTEIN 1-RELATED"/>
    <property type="match status" value="1"/>
</dbReference>
<sequence>MSGADRSTETRGLKRGADGGSGDGGDDKRTKTKKQWRVPRKNDRGYSQAQAIQPGDSGIWATCTRGKEAKSVSELRELFFEYAEELYKDAISTAATINAVAGESGGSDTATNGGEVLASAPAPVANDESDDDEAGLSIEDAIKAEVSSMKQSGTKSGNNNKNASAYLTASLFTNVKMTVPCLIFFRTRAPIEPVPFVTRICSDALPQPNHLSKSLSLIRTRPRHIQRLTPIQSTCFASAEALSTLAETVLEPYFSASPVSPSTAGATAEASLDNSRPVKTFAIRANIRNNNSLHRNTIFSTVASAVGSISSATKVDLSNPRVLILVEVYQNVVGMGVIDEEGGGGAAHERLKRFNLQEIWDVRAKQAGASDEGSAGDGAVSRVVKNRPTDSPAEKGKGGSAASGPSVLPAETIKDPSSMDTS</sequence>
<name>A0A9P4Q2D7_9PEZI</name>
<dbReference type="SMART" id="SM00981">
    <property type="entry name" value="THUMP"/>
    <property type="match status" value="1"/>
</dbReference>
<dbReference type="GO" id="GO:0006400">
    <property type="term" value="P:tRNA modification"/>
    <property type="evidence" value="ECO:0007669"/>
    <property type="project" value="InterPro"/>
</dbReference>
<dbReference type="Gene3D" id="3.30.2300.10">
    <property type="entry name" value="THUMP superfamily"/>
    <property type="match status" value="1"/>
</dbReference>
<comment type="caution">
    <text evidence="4">The sequence shown here is derived from an EMBL/GenBank/DDBJ whole genome shotgun (WGS) entry which is preliminary data.</text>
</comment>
<dbReference type="AlphaFoldDB" id="A0A9P4Q2D7"/>
<dbReference type="SUPFAM" id="SSF143437">
    <property type="entry name" value="THUMP domain-like"/>
    <property type="match status" value="1"/>
</dbReference>
<dbReference type="Proteomes" id="UP000799441">
    <property type="component" value="Unassembled WGS sequence"/>
</dbReference>
<accession>A0A9P4Q2D7</accession>
<evidence type="ECO:0000256" key="2">
    <source>
        <dbReference type="SAM" id="MobiDB-lite"/>
    </source>
</evidence>
<gene>
    <name evidence="4" type="ORF">K431DRAFT_288737</name>
</gene>
<dbReference type="PANTHER" id="PTHR13452:SF10">
    <property type="entry name" value="THUMP DOMAIN-CONTAINING PROTEIN 1"/>
    <property type="match status" value="1"/>
</dbReference>
<evidence type="ECO:0000313" key="4">
    <source>
        <dbReference type="EMBL" id="KAF2717216.1"/>
    </source>
</evidence>
<feature type="compositionally biased region" description="Basic residues" evidence="2">
    <location>
        <begin position="30"/>
        <end position="39"/>
    </location>
</feature>
<dbReference type="OrthoDB" id="367221at2759"/>
<evidence type="ECO:0000313" key="5">
    <source>
        <dbReference type="Proteomes" id="UP000799441"/>
    </source>
</evidence>
<evidence type="ECO:0000256" key="1">
    <source>
        <dbReference type="PROSITE-ProRule" id="PRU00529"/>
    </source>
</evidence>
<dbReference type="CDD" id="cd11717">
    <property type="entry name" value="THUMP_THUMPD1_like"/>
    <property type="match status" value="1"/>
</dbReference>
<keyword evidence="1" id="KW-0694">RNA-binding</keyword>
<dbReference type="GO" id="GO:0003723">
    <property type="term" value="F:RNA binding"/>
    <property type="evidence" value="ECO:0007669"/>
    <property type="project" value="UniProtKB-UniRule"/>
</dbReference>
<dbReference type="PROSITE" id="PS51165">
    <property type="entry name" value="THUMP"/>
    <property type="match status" value="1"/>
</dbReference>
<feature type="domain" description="THUMP" evidence="3">
    <location>
        <begin position="209"/>
        <end position="339"/>
    </location>
</feature>
<feature type="region of interest" description="Disordered" evidence="2">
    <location>
        <begin position="1"/>
        <end position="58"/>
    </location>
</feature>
<organism evidence="4 5">
    <name type="scientific">Polychaeton citri CBS 116435</name>
    <dbReference type="NCBI Taxonomy" id="1314669"/>
    <lineage>
        <taxon>Eukaryota</taxon>
        <taxon>Fungi</taxon>
        <taxon>Dikarya</taxon>
        <taxon>Ascomycota</taxon>
        <taxon>Pezizomycotina</taxon>
        <taxon>Dothideomycetes</taxon>
        <taxon>Dothideomycetidae</taxon>
        <taxon>Capnodiales</taxon>
        <taxon>Capnodiaceae</taxon>
        <taxon>Polychaeton</taxon>
    </lineage>
</organism>